<dbReference type="PROSITE" id="PS50181">
    <property type="entry name" value="FBOX"/>
    <property type="match status" value="1"/>
</dbReference>
<dbReference type="InParanoid" id="A0A369JBU3"/>
<name>A0A369JBU3_HYPMA</name>
<reference evidence="2" key="1">
    <citation type="submission" date="2018-04" db="EMBL/GenBank/DDBJ databases">
        <title>Whole genome sequencing of Hypsizygus marmoreus.</title>
        <authorList>
            <person name="Choi I.-G."/>
            <person name="Min B."/>
            <person name="Kim J.-G."/>
            <person name="Kim S."/>
            <person name="Oh Y.-L."/>
            <person name="Kong W.-S."/>
            <person name="Park H."/>
            <person name="Jeong J."/>
            <person name="Song E.-S."/>
        </authorList>
    </citation>
    <scope>NUCLEOTIDE SEQUENCE [LARGE SCALE GENOMIC DNA]</scope>
    <source>
        <strain evidence="2">51987-8</strain>
    </source>
</reference>
<dbReference type="Gene3D" id="3.80.10.10">
    <property type="entry name" value="Ribonuclease Inhibitor"/>
    <property type="match status" value="1"/>
</dbReference>
<dbReference type="EMBL" id="LUEZ02000080">
    <property type="protein sequence ID" value="RDB19348.1"/>
    <property type="molecule type" value="Genomic_DNA"/>
</dbReference>
<sequence length="675" mass="78067">MYSDDSDDDEVRQRLGSHPYLLLFGTEVRDSIAWGQYSCELGTEIGAGDPATVTREKRDSAFYRALRFFRSMEGFHKGSLDLTGRHESRYLKLQARWSAYIADFFALSVHAEEFMNKDRRGVPYIDYRFNDPNVWMEFGKKWRVFQASWDYGSLLGNTEIVLQVIADHPLPQLQNLCLTNLPSEMIDKVFEHASLERARLLSATCRWLNDIGRRYIFRRRTLGLKFPPNPWKEIRDATDPVDFLSQLAQSMKAKALSSTTFLLTRPDLMKEMRTVSIIDGWKPATLDLFVDGGFDISNTDGFYAPLYDSFTTILSGSGNLTSVKFFSLTLTADFIRCITQLSRLHTLVLSQCHIPPYVQGMLEDDGGIALSCSALNLHLSISKETFSLWHAMLLCPRLRSLSAHSVTEDLTPPPPPVCIKCLFFPTLERLSLSPINPNAVRIYYLWFRSRPAATKLTHLKFYARFGMSDIHARALLRALRAPSLRVLVLEGLAQAEFRLFDLIARRFRKLTGLTLIRRANNRQIWTKQFIWPHPSWEYARHLNGLQHLQHFAWNYDDAYNRFSSAPLLRFERGFCDELDWRTFCSDDEDDRFDDDQYTPKVFALSCPSLKTYTSTQLCIDWCISRNAEGTVLVERPWMGRHNSSSREWNPPFFQRHWPCILPKGREQDRGDVDSD</sequence>
<gene>
    <name evidence="2" type="ORF">Hypma_013409</name>
</gene>
<comment type="caution">
    <text evidence="2">The sequence shown here is derived from an EMBL/GenBank/DDBJ whole genome shotgun (WGS) entry which is preliminary data.</text>
</comment>
<dbReference type="STRING" id="39966.A0A369JBU3"/>
<dbReference type="InterPro" id="IPR001810">
    <property type="entry name" value="F-box_dom"/>
</dbReference>
<evidence type="ECO:0000313" key="2">
    <source>
        <dbReference type="EMBL" id="RDB19348.1"/>
    </source>
</evidence>
<proteinExistence type="predicted"/>
<evidence type="ECO:0000313" key="3">
    <source>
        <dbReference type="Proteomes" id="UP000076154"/>
    </source>
</evidence>
<organism evidence="2 3">
    <name type="scientific">Hypsizygus marmoreus</name>
    <name type="common">White beech mushroom</name>
    <name type="synonym">Agaricus marmoreus</name>
    <dbReference type="NCBI Taxonomy" id="39966"/>
    <lineage>
        <taxon>Eukaryota</taxon>
        <taxon>Fungi</taxon>
        <taxon>Dikarya</taxon>
        <taxon>Basidiomycota</taxon>
        <taxon>Agaricomycotina</taxon>
        <taxon>Agaricomycetes</taxon>
        <taxon>Agaricomycetidae</taxon>
        <taxon>Agaricales</taxon>
        <taxon>Tricholomatineae</taxon>
        <taxon>Lyophyllaceae</taxon>
        <taxon>Hypsizygus</taxon>
    </lineage>
</organism>
<keyword evidence="3" id="KW-1185">Reference proteome</keyword>
<accession>A0A369JBU3</accession>
<evidence type="ECO:0000259" key="1">
    <source>
        <dbReference type="PROSITE" id="PS50181"/>
    </source>
</evidence>
<protein>
    <recommendedName>
        <fullName evidence="1">F-box domain-containing protein</fullName>
    </recommendedName>
</protein>
<feature type="domain" description="F-box" evidence="1">
    <location>
        <begin position="175"/>
        <end position="220"/>
    </location>
</feature>
<dbReference type="Proteomes" id="UP000076154">
    <property type="component" value="Unassembled WGS sequence"/>
</dbReference>
<dbReference type="AlphaFoldDB" id="A0A369JBU3"/>
<dbReference type="OrthoDB" id="3258311at2759"/>
<dbReference type="SUPFAM" id="SSF52047">
    <property type="entry name" value="RNI-like"/>
    <property type="match status" value="1"/>
</dbReference>
<dbReference type="InterPro" id="IPR032675">
    <property type="entry name" value="LRR_dom_sf"/>
</dbReference>